<protein>
    <submittedName>
        <fullName evidence="1">Uncharacterized protein</fullName>
    </submittedName>
</protein>
<dbReference type="AlphaFoldDB" id="A0A0D2KYR1"/>
<sequence>MAYHCTTANQPLFSAGYCPAIDSGIKLCIQSSIPRRTPKNGRKPADRYRCHKFASSLRPINCLVGCEQI</sequence>
<name>A0A0D2KYR1_HYPSF</name>
<keyword evidence="2" id="KW-1185">Reference proteome</keyword>
<dbReference type="Proteomes" id="UP000054270">
    <property type="component" value="Unassembled WGS sequence"/>
</dbReference>
<reference evidence="2" key="1">
    <citation type="submission" date="2014-04" db="EMBL/GenBank/DDBJ databases">
        <title>Evolutionary Origins and Diversification of the Mycorrhizal Mutualists.</title>
        <authorList>
            <consortium name="DOE Joint Genome Institute"/>
            <consortium name="Mycorrhizal Genomics Consortium"/>
            <person name="Kohler A."/>
            <person name="Kuo A."/>
            <person name="Nagy L.G."/>
            <person name="Floudas D."/>
            <person name="Copeland A."/>
            <person name="Barry K.W."/>
            <person name="Cichocki N."/>
            <person name="Veneault-Fourrey C."/>
            <person name="LaButti K."/>
            <person name="Lindquist E.A."/>
            <person name="Lipzen A."/>
            <person name="Lundell T."/>
            <person name="Morin E."/>
            <person name="Murat C."/>
            <person name="Riley R."/>
            <person name="Ohm R."/>
            <person name="Sun H."/>
            <person name="Tunlid A."/>
            <person name="Henrissat B."/>
            <person name="Grigoriev I.V."/>
            <person name="Hibbett D.S."/>
            <person name="Martin F."/>
        </authorList>
    </citation>
    <scope>NUCLEOTIDE SEQUENCE [LARGE SCALE GENOMIC DNA]</scope>
    <source>
        <strain evidence="2">FD-334 SS-4</strain>
    </source>
</reference>
<organism evidence="1 2">
    <name type="scientific">Hypholoma sublateritium (strain FD-334 SS-4)</name>
    <dbReference type="NCBI Taxonomy" id="945553"/>
    <lineage>
        <taxon>Eukaryota</taxon>
        <taxon>Fungi</taxon>
        <taxon>Dikarya</taxon>
        <taxon>Basidiomycota</taxon>
        <taxon>Agaricomycotina</taxon>
        <taxon>Agaricomycetes</taxon>
        <taxon>Agaricomycetidae</taxon>
        <taxon>Agaricales</taxon>
        <taxon>Agaricineae</taxon>
        <taxon>Strophariaceae</taxon>
        <taxon>Hypholoma</taxon>
    </lineage>
</organism>
<evidence type="ECO:0000313" key="1">
    <source>
        <dbReference type="EMBL" id="KJA19617.1"/>
    </source>
</evidence>
<dbReference type="EMBL" id="KN817576">
    <property type="protein sequence ID" value="KJA19617.1"/>
    <property type="molecule type" value="Genomic_DNA"/>
</dbReference>
<accession>A0A0D2KYR1</accession>
<gene>
    <name evidence="1" type="ORF">HYPSUDRAFT_860926</name>
</gene>
<evidence type="ECO:0000313" key="2">
    <source>
        <dbReference type="Proteomes" id="UP000054270"/>
    </source>
</evidence>
<proteinExistence type="predicted"/>